<proteinExistence type="predicted"/>
<name>A0ABU6F0G7_9ACTN</name>
<accession>A0ABU6F0G7</accession>
<protein>
    <recommendedName>
        <fullName evidence="4">Lipoprotein</fullName>
    </recommendedName>
</protein>
<evidence type="ECO:0000313" key="3">
    <source>
        <dbReference type="Proteomes" id="UP001354931"/>
    </source>
</evidence>
<sequence>MFGRSVGGVCAVPVLALTSALTLALAGCQGSSGSSGERPSSRASSGYGAVFLAADECSSRGRTSFNEVPCRSERAVARVLARHDGETSDGPACPARTDFVLHISENRPAADENGDGSVDRGYACMRNLDRPHPGDPGGGGGPRTIVGDCVTAAGQGQVRETACDGSGRRAPQYRVVTAVLSRSACPPSTSLYVTLGGSRPVGCAVTV</sequence>
<keyword evidence="3" id="KW-1185">Reference proteome</keyword>
<dbReference type="PROSITE" id="PS51257">
    <property type="entry name" value="PROKAR_LIPOPROTEIN"/>
    <property type="match status" value="1"/>
</dbReference>
<evidence type="ECO:0000313" key="2">
    <source>
        <dbReference type="EMBL" id="MEB8337354.1"/>
    </source>
</evidence>
<feature type="chain" id="PRO_5046866438" description="Lipoprotein" evidence="1">
    <location>
        <begin position="27"/>
        <end position="207"/>
    </location>
</feature>
<dbReference type="EMBL" id="JAOZYC010000046">
    <property type="protein sequence ID" value="MEB8337354.1"/>
    <property type="molecule type" value="Genomic_DNA"/>
</dbReference>
<keyword evidence="1" id="KW-0732">Signal</keyword>
<comment type="caution">
    <text evidence="2">The sequence shown here is derived from an EMBL/GenBank/DDBJ whole genome shotgun (WGS) entry which is preliminary data.</text>
</comment>
<reference evidence="2 3" key="1">
    <citation type="submission" date="2022-10" db="EMBL/GenBank/DDBJ databases">
        <authorList>
            <person name="Xie J."/>
            <person name="Shen N."/>
        </authorList>
    </citation>
    <scope>NUCLEOTIDE SEQUENCE [LARGE SCALE GENOMIC DNA]</scope>
    <source>
        <strain evidence="2 3">YIM65594</strain>
    </source>
</reference>
<feature type="signal peptide" evidence="1">
    <location>
        <begin position="1"/>
        <end position="26"/>
    </location>
</feature>
<evidence type="ECO:0000256" key="1">
    <source>
        <dbReference type="SAM" id="SignalP"/>
    </source>
</evidence>
<organism evidence="2 3">
    <name type="scientific">Streptomyces endophyticus</name>
    <dbReference type="NCBI Taxonomy" id="714166"/>
    <lineage>
        <taxon>Bacteria</taxon>
        <taxon>Bacillati</taxon>
        <taxon>Actinomycetota</taxon>
        <taxon>Actinomycetes</taxon>
        <taxon>Kitasatosporales</taxon>
        <taxon>Streptomycetaceae</taxon>
        <taxon>Streptomyces</taxon>
    </lineage>
</organism>
<dbReference type="Proteomes" id="UP001354931">
    <property type="component" value="Unassembled WGS sequence"/>
</dbReference>
<evidence type="ECO:0008006" key="4">
    <source>
        <dbReference type="Google" id="ProtNLM"/>
    </source>
</evidence>
<dbReference type="RefSeq" id="WP_326015001.1">
    <property type="nucleotide sequence ID" value="NZ_JAOZYC010000046.1"/>
</dbReference>
<gene>
    <name evidence="2" type="ORF">OKJ99_07475</name>
</gene>